<dbReference type="Pfam" id="PF25975">
    <property type="entry name" value="CzcB_C"/>
    <property type="match status" value="1"/>
</dbReference>
<name>U2E811_9GAMM</name>
<dbReference type="GO" id="GO:0016020">
    <property type="term" value="C:membrane"/>
    <property type="evidence" value="ECO:0007669"/>
    <property type="project" value="InterPro"/>
</dbReference>
<protein>
    <submittedName>
        <fullName evidence="11">Metal ion efflux pump RND family membrane fusion protein</fullName>
    </submittedName>
</protein>
<dbReference type="InterPro" id="IPR032693">
    <property type="entry name" value="YtkA-like_dom"/>
</dbReference>
<dbReference type="FunFam" id="2.40.30.170:FF:000010">
    <property type="entry name" value="Efflux RND transporter periplasmic adaptor subunit"/>
    <property type="match status" value="1"/>
</dbReference>
<evidence type="ECO:0000256" key="5">
    <source>
        <dbReference type="ARBA" id="ARBA00058766"/>
    </source>
</evidence>
<reference evidence="11 12" key="1">
    <citation type="journal article" date="2011" name="J. Bacteriol.">
        <title>Genome sequence of Salinisphaera shabanensis, a gammaproteobacterium from the harsh, variable environment of the brine-seawater interface of the Shaban Deep in the Red Sea.</title>
        <authorList>
            <person name="Antunes A."/>
            <person name="Alam I."/>
            <person name="Bajic V.B."/>
            <person name="Stingl U."/>
        </authorList>
    </citation>
    <scope>NUCLEOTIDE SEQUENCE [LARGE SCALE GENOMIC DNA]</scope>
    <source>
        <strain evidence="11 12">E1L3A</strain>
    </source>
</reference>
<dbReference type="InterPro" id="IPR058649">
    <property type="entry name" value="CzcB_C"/>
</dbReference>
<dbReference type="eggNOG" id="COG0845">
    <property type="taxonomic scope" value="Bacteria"/>
</dbReference>
<dbReference type="PANTHER" id="PTHR30097">
    <property type="entry name" value="CATION EFFLUX SYSTEM PROTEIN CUSB"/>
    <property type="match status" value="1"/>
</dbReference>
<comment type="function">
    <text evidence="5">CzcA and CzcB together would act in zinc efflux nearly as effectively as the complete czc efflux system (CzcABC). The CzcB protein is thought to funnel zinc cations to the CzcA transport protein.</text>
</comment>
<keyword evidence="3" id="KW-0862">Zinc</keyword>
<dbReference type="InterPro" id="IPR058792">
    <property type="entry name" value="Beta-barrel_RND_2"/>
</dbReference>
<dbReference type="SUPFAM" id="SSF111369">
    <property type="entry name" value="HlyD-like secretion proteins"/>
    <property type="match status" value="1"/>
</dbReference>
<evidence type="ECO:0000313" key="11">
    <source>
        <dbReference type="EMBL" id="ERJ19871.1"/>
    </source>
</evidence>
<organism evidence="11 12">
    <name type="scientific">Salinisphaera shabanensis E1L3A</name>
    <dbReference type="NCBI Taxonomy" id="1033802"/>
    <lineage>
        <taxon>Bacteria</taxon>
        <taxon>Pseudomonadati</taxon>
        <taxon>Pseudomonadota</taxon>
        <taxon>Gammaproteobacteria</taxon>
        <taxon>Salinisphaerales</taxon>
        <taxon>Salinisphaeraceae</taxon>
        <taxon>Salinisphaera</taxon>
    </lineage>
</organism>
<feature type="domain" description="YtkA-like" evidence="6">
    <location>
        <begin position="55"/>
        <end position="129"/>
    </location>
</feature>
<feature type="domain" description="CzcB-like C-terminal circularly permuted SH3-like" evidence="10">
    <location>
        <begin position="433"/>
        <end position="492"/>
    </location>
</feature>
<dbReference type="InterPro" id="IPR058791">
    <property type="entry name" value="3HB_CusB"/>
</dbReference>
<feature type="domain" description="CusB-like three alpha-helical bundle" evidence="7">
    <location>
        <begin position="260"/>
        <end position="311"/>
    </location>
</feature>
<dbReference type="Pfam" id="PF25954">
    <property type="entry name" value="Beta-barrel_RND_2"/>
    <property type="match status" value="1"/>
</dbReference>
<evidence type="ECO:0000259" key="8">
    <source>
        <dbReference type="Pfam" id="PF25919"/>
    </source>
</evidence>
<comment type="caution">
    <text evidence="11">The sequence shown here is derived from an EMBL/GenBank/DDBJ whole genome shotgun (WGS) entry which is preliminary data.</text>
</comment>
<dbReference type="InterPro" id="IPR051909">
    <property type="entry name" value="MFP_Cation_Efflux"/>
</dbReference>
<dbReference type="GO" id="GO:0030288">
    <property type="term" value="C:outer membrane-bounded periplasmic space"/>
    <property type="evidence" value="ECO:0007669"/>
    <property type="project" value="TreeGrafter"/>
</dbReference>
<comment type="similarity">
    <text evidence="1">Belongs to the membrane fusion protein (MFP) (TC 8.A.1) family.</text>
</comment>
<dbReference type="FunFam" id="2.40.420.20:FF:000006">
    <property type="entry name" value="RND family efflux transporter MFP subunit"/>
    <property type="match status" value="1"/>
</dbReference>
<keyword evidence="12" id="KW-1185">Reference proteome</keyword>
<evidence type="ECO:0000259" key="7">
    <source>
        <dbReference type="Pfam" id="PF25869"/>
    </source>
</evidence>
<dbReference type="STRING" id="1033802.SSPSH_001036"/>
<evidence type="ECO:0000259" key="9">
    <source>
        <dbReference type="Pfam" id="PF25954"/>
    </source>
</evidence>
<feature type="domain" description="CusB-like barrel-sandwich hybrid" evidence="8">
    <location>
        <begin position="227"/>
        <end position="346"/>
    </location>
</feature>
<accession>U2E811</accession>
<evidence type="ECO:0000256" key="2">
    <source>
        <dbReference type="ARBA" id="ARBA00022448"/>
    </source>
</evidence>
<evidence type="ECO:0000259" key="10">
    <source>
        <dbReference type="Pfam" id="PF25975"/>
    </source>
</evidence>
<dbReference type="InterPro" id="IPR058790">
    <property type="entry name" value="BSH_CusB"/>
</dbReference>
<keyword evidence="4" id="KW-0105">Cadmium resistance</keyword>
<dbReference type="GO" id="GO:0015679">
    <property type="term" value="P:plasma membrane copper ion transport"/>
    <property type="evidence" value="ECO:0007669"/>
    <property type="project" value="TreeGrafter"/>
</dbReference>
<dbReference type="InterPro" id="IPR006143">
    <property type="entry name" value="RND_pump_MFP"/>
</dbReference>
<evidence type="ECO:0000256" key="4">
    <source>
        <dbReference type="ARBA" id="ARBA00043263"/>
    </source>
</evidence>
<keyword evidence="2" id="KW-0813">Transport</keyword>
<dbReference type="EMBL" id="AFNV02000006">
    <property type="protein sequence ID" value="ERJ19871.1"/>
    <property type="molecule type" value="Genomic_DNA"/>
</dbReference>
<dbReference type="Pfam" id="PF13115">
    <property type="entry name" value="YtkA"/>
    <property type="match status" value="1"/>
</dbReference>
<dbReference type="GO" id="GO:0046686">
    <property type="term" value="P:response to cadmium ion"/>
    <property type="evidence" value="ECO:0007669"/>
    <property type="project" value="UniProtKB-KW"/>
</dbReference>
<dbReference type="Pfam" id="PF25869">
    <property type="entry name" value="3HB_CusB"/>
    <property type="match status" value="1"/>
</dbReference>
<evidence type="ECO:0000256" key="3">
    <source>
        <dbReference type="ARBA" id="ARBA00022833"/>
    </source>
</evidence>
<dbReference type="GO" id="GO:0022857">
    <property type="term" value="F:transmembrane transporter activity"/>
    <property type="evidence" value="ECO:0007669"/>
    <property type="project" value="InterPro"/>
</dbReference>
<dbReference type="Proteomes" id="UP000006242">
    <property type="component" value="Unassembled WGS sequence"/>
</dbReference>
<dbReference type="Gene3D" id="6.10.140.730">
    <property type="match status" value="1"/>
</dbReference>
<dbReference type="AlphaFoldDB" id="U2E811"/>
<dbReference type="RefSeq" id="WP_021031448.1">
    <property type="nucleotide sequence ID" value="NZ_AFNV02000006.1"/>
</dbReference>
<dbReference type="Gene3D" id="2.40.420.20">
    <property type="match status" value="1"/>
</dbReference>
<evidence type="ECO:0000256" key="1">
    <source>
        <dbReference type="ARBA" id="ARBA00009477"/>
    </source>
</evidence>
<proteinExistence type="inferred from homology"/>
<dbReference type="NCBIfam" id="TIGR01730">
    <property type="entry name" value="RND_mfp"/>
    <property type="match status" value="1"/>
</dbReference>
<feature type="domain" description="CusB-like beta-barrel" evidence="9">
    <location>
        <begin position="350"/>
        <end position="426"/>
    </location>
</feature>
<evidence type="ECO:0000313" key="12">
    <source>
        <dbReference type="Proteomes" id="UP000006242"/>
    </source>
</evidence>
<gene>
    <name evidence="11" type="ORF">SSPSH_001036</name>
</gene>
<dbReference type="Pfam" id="PF25919">
    <property type="entry name" value="BSH_CusB"/>
    <property type="match status" value="1"/>
</dbReference>
<dbReference type="Gene3D" id="2.40.30.170">
    <property type="match status" value="1"/>
</dbReference>
<dbReference type="OrthoDB" id="9806939at2"/>
<reference evidence="11 12" key="2">
    <citation type="journal article" date="2013" name="PLoS ONE">
        <title>INDIGO - INtegrated Data Warehouse of MIcrobial GenOmes with Examples from the Red Sea Extremophiles.</title>
        <authorList>
            <person name="Alam I."/>
            <person name="Antunes A."/>
            <person name="Kamau A.A."/>
            <person name="Ba Alawi W."/>
            <person name="Kalkatawi M."/>
            <person name="Stingl U."/>
            <person name="Bajic V.B."/>
        </authorList>
    </citation>
    <scope>NUCLEOTIDE SEQUENCE [LARGE SCALE GENOMIC DNA]</scope>
    <source>
        <strain evidence="11 12">E1L3A</strain>
    </source>
</reference>
<evidence type="ECO:0000259" key="6">
    <source>
        <dbReference type="Pfam" id="PF13115"/>
    </source>
</evidence>
<dbReference type="GO" id="GO:0046914">
    <property type="term" value="F:transition metal ion binding"/>
    <property type="evidence" value="ECO:0007669"/>
    <property type="project" value="TreeGrafter"/>
</dbReference>
<dbReference type="GO" id="GO:0060003">
    <property type="term" value="P:copper ion export"/>
    <property type="evidence" value="ECO:0007669"/>
    <property type="project" value="TreeGrafter"/>
</dbReference>
<dbReference type="PANTHER" id="PTHR30097:SF15">
    <property type="entry name" value="CATION EFFLUX SYSTEM PROTEIN CUSB"/>
    <property type="match status" value="1"/>
</dbReference>
<sequence>MNKRLVISALIAILAAAGIGGWLLLRDAGGADAGPASLAQAPTYQSGPFRLAIAVSPETPVVGKNRLAIRLEDSDGNPVSGASIKAVATMPAMGGMAAMQAPAELEETEPGRYAGPFNLKMSGAWPLTLQIKKAGLGKTRISFDLATGRQGLQLATGGRRLGGGAKGEMDSGGQVADAASDMPTINLDNRRRQLIGLETGKVERRQLVREIRAVGEVVYDETELSDVTLKYDGWVGNLKIDYVGAPVERGQMLFGIYSPELFSAQQEYLQTLQRLSRRGPDDSLVQAARQRLMLWDIAPAQVRAIERRGEPIKYLPIHAPATGTVVEKNVVEGSAVKKGQILMRIADLSTVWIDAQVYDSELPLIDAGMTAEVTLPYLPDAHYEAEVDYVYPYFQGQTRTGQIRLSLPNPDGRLKPNMYAEVELQADLGKRLSVPESAVLFSGDARVVFVDLGDGRLQPRYIETGQRNEDYIEVTSGLEAGETVVTSGNFLIDAETRLKTGIKQW</sequence>